<dbReference type="EMBL" id="JACJRF010000001">
    <property type="protein sequence ID" value="MBD2342540.1"/>
    <property type="molecule type" value="Genomic_DNA"/>
</dbReference>
<dbReference type="Proteomes" id="UP000607281">
    <property type="component" value="Unassembled WGS sequence"/>
</dbReference>
<reference evidence="3 4" key="1">
    <citation type="journal article" date="2020" name="ISME J.">
        <title>Comparative genomics reveals insights into cyanobacterial evolution and habitat adaptation.</title>
        <authorList>
            <person name="Chen M.Y."/>
            <person name="Teng W.K."/>
            <person name="Zhao L."/>
            <person name="Hu C.X."/>
            <person name="Zhou Y.K."/>
            <person name="Han B.P."/>
            <person name="Song L.R."/>
            <person name="Shu W.S."/>
        </authorList>
    </citation>
    <scope>NUCLEOTIDE SEQUENCE [LARGE SCALE GENOMIC DNA]</scope>
    <source>
        <strain evidence="3 4">FACHB-260</strain>
    </source>
</reference>
<dbReference type="SUPFAM" id="SSF47090">
    <property type="entry name" value="PGBD-like"/>
    <property type="match status" value="2"/>
</dbReference>
<dbReference type="Pfam" id="PF01471">
    <property type="entry name" value="PG_binding_1"/>
    <property type="match status" value="2"/>
</dbReference>
<comment type="caution">
    <text evidence="3">The sequence shown here is derived from an EMBL/GenBank/DDBJ whole genome shotgun (WGS) entry which is preliminary data.</text>
</comment>
<dbReference type="Gene3D" id="1.10.101.10">
    <property type="entry name" value="PGBD-like superfamily/PGBD"/>
    <property type="match status" value="2"/>
</dbReference>
<dbReference type="InterPro" id="IPR036365">
    <property type="entry name" value="PGBD-like_sf"/>
</dbReference>
<keyword evidence="4" id="KW-1185">Reference proteome</keyword>
<gene>
    <name evidence="3" type="ORF">H6G18_00045</name>
</gene>
<evidence type="ECO:0000256" key="1">
    <source>
        <dbReference type="SAM" id="MobiDB-lite"/>
    </source>
</evidence>
<evidence type="ECO:0000313" key="4">
    <source>
        <dbReference type="Proteomes" id="UP000607281"/>
    </source>
</evidence>
<evidence type="ECO:0000313" key="3">
    <source>
        <dbReference type="EMBL" id="MBD2342540.1"/>
    </source>
</evidence>
<accession>A0ABR8CK97</accession>
<dbReference type="RefSeq" id="WP_190405033.1">
    <property type="nucleotide sequence ID" value="NZ_JACJRF010000001.1"/>
</dbReference>
<organism evidence="3 4">
    <name type="scientific">Anabaena subtropica FACHB-260</name>
    <dbReference type="NCBI Taxonomy" id="2692884"/>
    <lineage>
        <taxon>Bacteria</taxon>
        <taxon>Bacillati</taxon>
        <taxon>Cyanobacteriota</taxon>
        <taxon>Cyanophyceae</taxon>
        <taxon>Nostocales</taxon>
        <taxon>Nostocaceae</taxon>
        <taxon>Anabaena</taxon>
    </lineage>
</organism>
<dbReference type="InterPro" id="IPR036366">
    <property type="entry name" value="PGBDSf"/>
</dbReference>
<name>A0ABR8CK97_9NOST</name>
<protein>
    <submittedName>
        <fullName evidence="3">Peptidoglycan-binding protein</fullName>
    </submittedName>
</protein>
<sequence length="160" mass="17673">MTIMADSTNNQASGNKPTLKQGDTGEVVKELQLLLRNYYCYSGPIDGVLNSETVGGVILFQHRVFLPEDGLVEYKTWQALYRGGAVNLPIVERSSEGKLVKALQQRLHNSGYYTGLQDGYFGLVTEAAVKSFQLRNKLKVDGIVGDHTWFALSNTPIFDG</sequence>
<feature type="region of interest" description="Disordered" evidence="1">
    <location>
        <begin position="1"/>
        <end position="21"/>
    </location>
</feature>
<proteinExistence type="predicted"/>
<dbReference type="InterPro" id="IPR002477">
    <property type="entry name" value="Peptidoglycan-bd-like"/>
</dbReference>
<feature type="compositionally biased region" description="Polar residues" evidence="1">
    <location>
        <begin position="1"/>
        <end position="18"/>
    </location>
</feature>
<feature type="domain" description="Peptidoglycan binding-like" evidence="2">
    <location>
        <begin position="97"/>
        <end position="152"/>
    </location>
</feature>
<evidence type="ECO:0000259" key="2">
    <source>
        <dbReference type="Pfam" id="PF01471"/>
    </source>
</evidence>
<feature type="domain" description="Peptidoglycan binding-like" evidence="2">
    <location>
        <begin position="24"/>
        <end position="80"/>
    </location>
</feature>